<keyword evidence="6 8" id="KW-0503">Monooxygenase</keyword>
<organism evidence="10 11">
    <name type="scientific">Ascobolus immersus RN42</name>
    <dbReference type="NCBI Taxonomy" id="1160509"/>
    <lineage>
        <taxon>Eukaryota</taxon>
        <taxon>Fungi</taxon>
        <taxon>Dikarya</taxon>
        <taxon>Ascomycota</taxon>
        <taxon>Pezizomycotina</taxon>
        <taxon>Pezizomycetes</taxon>
        <taxon>Pezizales</taxon>
        <taxon>Ascobolaceae</taxon>
        <taxon>Ascobolus</taxon>
    </lineage>
</organism>
<feature type="transmembrane region" description="Helical" evidence="9">
    <location>
        <begin position="40"/>
        <end position="58"/>
    </location>
</feature>
<evidence type="ECO:0000256" key="6">
    <source>
        <dbReference type="ARBA" id="ARBA00023033"/>
    </source>
</evidence>
<dbReference type="CDD" id="cd11062">
    <property type="entry name" value="CYP58-like"/>
    <property type="match status" value="1"/>
</dbReference>
<dbReference type="PANTHER" id="PTHR24305:SF157">
    <property type="entry name" value="N-ACETYLTRYPTOPHAN 6-HYDROXYLASE IVOC-RELATED"/>
    <property type="match status" value="1"/>
</dbReference>
<dbReference type="InterPro" id="IPR001128">
    <property type="entry name" value="Cyt_P450"/>
</dbReference>
<gene>
    <name evidence="10" type="ORF">BJ508DRAFT_415626</name>
</gene>
<comment type="similarity">
    <text evidence="2 8">Belongs to the cytochrome P450 family.</text>
</comment>
<dbReference type="InterPro" id="IPR017972">
    <property type="entry name" value="Cyt_P450_CS"/>
</dbReference>
<evidence type="ECO:0000256" key="2">
    <source>
        <dbReference type="ARBA" id="ARBA00010617"/>
    </source>
</evidence>
<dbReference type="Proteomes" id="UP000275078">
    <property type="component" value="Unassembled WGS sequence"/>
</dbReference>
<keyword evidence="9" id="KW-0812">Transmembrane</keyword>
<dbReference type="InterPro" id="IPR036396">
    <property type="entry name" value="Cyt_P450_sf"/>
</dbReference>
<protein>
    <submittedName>
        <fullName evidence="10">Cytochrome P450</fullName>
    </submittedName>
</protein>
<dbReference type="OrthoDB" id="3945418at2759"/>
<keyword evidence="7 8" id="KW-0349">Heme</keyword>
<evidence type="ECO:0000256" key="7">
    <source>
        <dbReference type="PIRSR" id="PIRSR602401-1"/>
    </source>
</evidence>
<dbReference type="PRINTS" id="PR00463">
    <property type="entry name" value="EP450I"/>
</dbReference>
<dbReference type="GO" id="GO:0020037">
    <property type="term" value="F:heme binding"/>
    <property type="evidence" value="ECO:0007669"/>
    <property type="project" value="InterPro"/>
</dbReference>
<keyword evidence="11" id="KW-1185">Reference proteome</keyword>
<sequence>MATSCSNFVGLLDGKLHPNHIDSAQKYCERAQPLLTLRNVALAFLLYQAVAFIITAIYRITFHPLAKFPGPFLAKITPLYEYYYTFVKDGKMVQHCMDNLHPQYGPIVRTMPNHLTINDSDAFHEVHSVGMKYLKDPGFYEGFRCPDSSFSAVDPYIHRKVRGLLNPMFSKATVLKHEPVVLEKAALVVKRIEGEIEKAGGNQTLLAMRRLIYAYIFEIASDYIFAGKYDILNQPDMKHRLLDGLVSAVEALPMATHLPTLAYVLEKLFPYPVAVKLGLDALTGQAELRQGTHGEVKRILAERESGTLKKKTIQGKPSVLSDLLDKGDEPGRVAREANFLIGAALEESAWTILATVYQLAANKDCQQRFYEELKQLSPNKEEYVSFQQAESNSYVAAVIKEALRVTTSVSGFLPRVCPPEGATIAGKHIPGGTVLDMSIYMVHNDPKIFPNPKKFDPERWLQPNSKKLDRYMVGFGAGTRICLGMQLAYLNLYVGLSALFRKYEFDLTEEMKKEGWLWTEKMVSTKRGLEPDFLVKHRED</sequence>
<comment type="cofactor">
    <cofactor evidence="1 7">
        <name>heme</name>
        <dbReference type="ChEBI" id="CHEBI:30413"/>
    </cofactor>
</comment>
<evidence type="ECO:0000256" key="4">
    <source>
        <dbReference type="ARBA" id="ARBA00023002"/>
    </source>
</evidence>
<dbReference type="PROSITE" id="PS00086">
    <property type="entry name" value="CYTOCHROME_P450"/>
    <property type="match status" value="1"/>
</dbReference>
<keyword evidence="9" id="KW-1133">Transmembrane helix</keyword>
<dbReference type="AlphaFoldDB" id="A0A3N4I1X7"/>
<evidence type="ECO:0000256" key="1">
    <source>
        <dbReference type="ARBA" id="ARBA00001971"/>
    </source>
</evidence>
<keyword evidence="3 7" id="KW-0479">Metal-binding</keyword>
<dbReference type="Gene3D" id="1.10.630.10">
    <property type="entry name" value="Cytochrome P450"/>
    <property type="match status" value="1"/>
</dbReference>
<feature type="binding site" description="axial binding residue" evidence="7">
    <location>
        <position position="482"/>
    </location>
    <ligand>
        <name>heme</name>
        <dbReference type="ChEBI" id="CHEBI:30413"/>
    </ligand>
    <ligandPart>
        <name>Fe</name>
        <dbReference type="ChEBI" id="CHEBI:18248"/>
    </ligandPart>
</feature>
<dbReference type="PRINTS" id="PR00385">
    <property type="entry name" value="P450"/>
</dbReference>
<name>A0A3N4I1X7_ASCIM</name>
<keyword evidence="5 7" id="KW-0408">Iron</keyword>
<evidence type="ECO:0000313" key="11">
    <source>
        <dbReference type="Proteomes" id="UP000275078"/>
    </source>
</evidence>
<evidence type="ECO:0000256" key="8">
    <source>
        <dbReference type="RuleBase" id="RU000461"/>
    </source>
</evidence>
<evidence type="ECO:0000256" key="3">
    <source>
        <dbReference type="ARBA" id="ARBA00022723"/>
    </source>
</evidence>
<dbReference type="GO" id="GO:0005506">
    <property type="term" value="F:iron ion binding"/>
    <property type="evidence" value="ECO:0007669"/>
    <property type="project" value="InterPro"/>
</dbReference>
<reference evidence="10 11" key="1">
    <citation type="journal article" date="2018" name="Nat. Ecol. Evol.">
        <title>Pezizomycetes genomes reveal the molecular basis of ectomycorrhizal truffle lifestyle.</title>
        <authorList>
            <person name="Murat C."/>
            <person name="Payen T."/>
            <person name="Noel B."/>
            <person name="Kuo A."/>
            <person name="Morin E."/>
            <person name="Chen J."/>
            <person name="Kohler A."/>
            <person name="Krizsan K."/>
            <person name="Balestrini R."/>
            <person name="Da Silva C."/>
            <person name="Montanini B."/>
            <person name="Hainaut M."/>
            <person name="Levati E."/>
            <person name="Barry K.W."/>
            <person name="Belfiori B."/>
            <person name="Cichocki N."/>
            <person name="Clum A."/>
            <person name="Dockter R.B."/>
            <person name="Fauchery L."/>
            <person name="Guy J."/>
            <person name="Iotti M."/>
            <person name="Le Tacon F."/>
            <person name="Lindquist E.A."/>
            <person name="Lipzen A."/>
            <person name="Malagnac F."/>
            <person name="Mello A."/>
            <person name="Molinier V."/>
            <person name="Miyauchi S."/>
            <person name="Poulain J."/>
            <person name="Riccioni C."/>
            <person name="Rubini A."/>
            <person name="Sitrit Y."/>
            <person name="Splivallo R."/>
            <person name="Traeger S."/>
            <person name="Wang M."/>
            <person name="Zifcakova L."/>
            <person name="Wipf D."/>
            <person name="Zambonelli A."/>
            <person name="Paolocci F."/>
            <person name="Nowrousian M."/>
            <person name="Ottonello S."/>
            <person name="Baldrian P."/>
            <person name="Spatafora J.W."/>
            <person name="Henrissat B."/>
            <person name="Nagy L.G."/>
            <person name="Aury J.M."/>
            <person name="Wincker P."/>
            <person name="Grigoriev I.V."/>
            <person name="Bonfante P."/>
            <person name="Martin F.M."/>
        </authorList>
    </citation>
    <scope>NUCLEOTIDE SEQUENCE [LARGE SCALE GENOMIC DNA]</scope>
    <source>
        <strain evidence="10 11">RN42</strain>
    </source>
</reference>
<evidence type="ECO:0000256" key="5">
    <source>
        <dbReference type="ARBA" id="ARBA00023004"/>
    </source>
</evidence>
<dbReference type="InterPro" id="IPR050121">
    <property type="entry name" value="Cytochrome_P450_monoxygenase"/>
</dbReference>
<proteinExistence type="inferred from homology"/>
<keyword evidence="4 8" id="KW-0560">Oxidoreductase</keyword>
<dbReference type="STRING" id="1160509.A0A3N4I1X7"/>
<evidence type="ECO:0000313" key="10">
    <source>
        <dbReference type="EMBL" id="RPA79979.1"/>
    </source>
</evidence>
<dbReference type="InterPro" id="IPR002401">
    <property type="entry name" value="Cyt_P450_E_grp-I"/>
</dbReference>
<dbReference type="GO" id="GO:0004497">
    <property type="term" value="F:monooxygenase activity"/>
    <property type="evidence" value="ECO:0007669"/>
    <property type="project" value="UniProtKB-KW"/>
</dbReference>
<dbReference type="SUPFAM" id="SSF48264">
    <property type="entry name" value="Cytochrome P450"/>
    <property type="match status" value="1"/>
</dbReference>
<accession>A0A3N4I1X7</accession>
<dbReference type="PANTHER" id="PTHR24305">
    <property type="entry name" value="CYTOCHROME P450"/>
    <property type="match status" value="1"/>
</dbReference>
<dbReference type="EMBL" id="ML119693">
    <property type="protein sequence ID" value="RPA79979.1"/>
    <property type="molecule type" value="Genomic_DNA"/>
</dbReference>
<dbReference type="Pfam" id="PF00067">
    <property type="entry name" value="p450"/>
    <property type="match status" value="1"/>
</dbReference>
<keyword evidence="9" id="KW-0472">Membrane</keyword>
<dbReference type="GO" id="GO:0016705">
    <property type="term" value="F:oxidoreductase activity, acting on paired donors, with incorporation or reduction of molecular oxygen"/>
    <property type="evidence" value="ECO:0007669"/>
    <property type="project" value="InterPro"/>
</dbReference>
<evidence type="ECO:0000256" key="9">
    <source>
        <dbReference type="SAM" id="Phobius"/>
    </source>
</evidence>